<feature type="binding site" evidence="7 8">
    <location>
        <position position="32"/>
    </location>
    <ligand>
        <name>S-adenosyl-L-methionine</name>
        <dbReference type="ChEBI" id="CHEBI:59789"/>
    </ligand>
</feature>
<dbReference type="InterPro" id="IPR020596">
    <property type="entry name" value="rRNA_Ade_Mease_Trfase_CS"/>
</dbReference>
<dbReference type="Proteomes" id="UP000006852">
    <property type="component" value="Chromosome"/>
</dbReference>
<dbReference type="InterPro" id="IPR001737">
    <property type="entry name" value="KsgA/Erm"/>
</dbReference>
<evidence type="ECO:0000256" key="6">
    <source>
        <dbReference type="ARBA" id="ARBA00022884"/>
    </source>
</evidence>
<dbReference type="InterPro" id="IPR011530">
    <property type="entry name" value="rRNA_adenine_dimethylase"/>
</dbReference>
<gene>
    <name evidence="7" type="primary">rsmA</name>
    <name evidence="7" type="synonym">ksgA</name>
    <name evidence="10" type="ordered locus">Tresu_1274</name>
</gene>
<keyword evidence="6 7" id="KW-0694">RNA-binding</keyword>
<evidence type="ECO:0000256" key="3">
    <source>
        <dbReference type="ARBA" id="ARBA00022603"/>
    </source>
</evidence>
<dbReference type="PROSITE" id="PS01131">
    <property type="entry name" value="RRNA_A_DIMETH"/>
    <property type="match status" value="1"/>
</dbReference>
<dbReference type="OrthoDB" id="9814755at2"/>
<dbReference type="HOGENOM" id="CLU_041220_0_2_12"/>
<evidence type="ECO:0000259" key="9">
    <source>
        <dbReference type="SMART" id="SM00650"/>
    </source>
</evidence>
<reference evidence="11" key="2">
    <citation type="submission" date="2011-04" db="EMBL/GenBank/DDBJ databases">
        <title>The complete genome of chromosome of Treponema succinifaciens DSM 2489.</title>
        <authorList>
            <person name="Lucas S."/>
            <person name="Copeland A."/>
            <person name="Lapidus A."/>
            <person name="Bruce D."/>
            <person name="Goodwin L."/>
            <person name="Pitluck S."/>
            <person name="Peters L."/>
            <person name="Kyrpides N."/>
            <person name="Mavromatis K."/>
            <person name="Ivanova N."/>
            <person name="Ovchinnikova G."/>
            <person name="Teshima H."/>
            <person name="Detter J.C."/>
            <person name="Tapia R."/>
            <person name="Han C."/>
            <person name="Land M."/>
            <person name="Hauser L."/>
            <person name="Markowitz V."/>
            <person name="Cheng J.-F."/>
            <person name="Hugenholtz P."/>
            <person name="Woyke T."/>
            <person name="Wu D."/>
            <person name="Gronow S."/>
            <person name="Wellnitz S."/>
            <person name="Brambilla E."/>
            <person name="Klenk H.-P."/>
            <person name="Eisen J.A."/>
        </authorList>
    </citation>
    <scope>NUCLEOTIDE SEQUENCE [LARGE SCALE GENOMIC DNA]</scope>
    <source>
        <strain evidence="11">ATCC 33096 / DSM 2489 / 6091</strain>
    </source>
</reference>
<dbReference type="EMBL" id="CP002631">
    <property type="protein sequence ID" value="AEB14182.1"/>
    <property type="molecule type" value="Genomic_DNA"/>
</dbReference>
<dbReference type="PROSITE" id="PS51689">
    <property type="entry name" value="SAM_RNA_A_N6_MT"/>
    <property type="match status" value="1"/>
</dbReference>
<feature type="binding site" evidence="7 8">
    <location>
        <position position="30"/>
    </location>
    <ligand>
        <name>S-adenosyl-L-methionine</name>
        <dbReference type="ChEBI" id="CHEBI:59789"/>
    </ligand>
</feature>
<feature type="domain" description="Ribosomal RNA adenine methylase transferase N-terminal" evidence="9">
    <location>
        <begin position="37"/>
        <end position="213"/>
    </location>
</feature>
<dbReference type="STRING" id="869209.Tresu_1274"/>
<dbReference type="NCBIfam" id="TIGR00755">
    <property type="entry name" value="ksgA"/>
    <property type="match status" value="1"/>
</dbReference>
<feature type="binding site" evidence="7 8">
    <location>
        <position position="57"/>
    </location>
    <ligand>
        <name>S-adenosyl-L-methionine</name>
        <dbReference type="ChEBI" id="CHEBI:59789"/>
    </ligand>
</feature>
<dbReference type="GO" id="GO:0005829">
    <property type="term" value="C:cytosol"/>
    <property type="evidence" value="ECO:0007669"/>
    <property type="project" value="TreeGrafter"/>
</dbReference>
<evidence type="ECO:0000313" key="10">
    <source>
        <dbReference type="EMBL" id="AEB14182.1"/>
    </source>
</evidence>
<dbReference type="eggNOG" id="COG0030">
    <property type="taxonomic scope" value="Bacteria"/>
</dbReference>
<name>F2NRU6_TRES6</name>
<dbReference type="EC" id="2.1.1.182" evidence="7"/>
<dbReference type="Gene3D" id="1.10.8.100">
    <property type="entry name" value="Ribosomal RNA adenine dimethylase-like, domain 2"/>
    <property type="match status" value="1"/>
</dbReference>
<dbReference type="GO" id="GO:0003723">
    <property type="term" value="F:RNA binding"/>
    <property type="evidence" value="ECO:0007669"/>
    <property type="project" value="UniProtKB-UniRule"/>
</dbReference>
<dbReference type="InterPro" id="IPR020598">
    <property type="entry name" value="rRNA_Ade_methylase_Trfase_N"/>
</dbReference>
<dbReference type="GeneID" id="302998435"/>
<dbReference type="AlphaFoldDB" id="F2NRU6"/>
<evidence type="ECO:0000256" key="4">
    <source>
        <dbReference type="ARBA" id="ARBA00022679"/>
    </source>
</evidence>
<evidence type="ECO:0000256" key="5">
    <source>
        <dbReference type="ARBA" id="ARBA00022691"/>
    </source>
</evidence>
<organism evidence="10 11">
    <name type="scientific">Treponema succinifaciens (strain ATCC 33096 / DSM 2489 / 6091)</name>
    <dbReference type="NCBI Taxonomy" id="869209"/>
    <lineage>
        <taxon>Bacteria</taxon>
        <taxon>Pseudomonadati</taxon>
        <taxon>Spirochaetota</taxon>
        <taxon>Spirochaetia</taxon>
        <taxon>Spirochaetales</taxon>
        <taxon>Treponemataceae</taxon>
        <taxon>Treponema</taxon>
    </lineage>
</organism>
<keyword evidence="1 7" id="KW-0963">Cytoplasm</keyword>
<dbReference type="Pfam" id="PF00398">
    <property type="entry name" value="RrnaAD"/>
    <property type="match status" value="1"/>
</dbReference>
<sequence>MNHPDYNSPSELKAFLEQSGMAMQKKFGQNFMINQSAREKIFSLLELKKDELVWEIGPGLGCMTELILSSGANLEVFEIDRGFISILKQFFEQQEKSEQFKIIEGDVLKNWKKAFYENPQKPAKLFGNLPYNIAATFIADTITENVVFKKCVFTVQKEVAQRMAAKKGTENYSAFSVLCQWGYNVKLDLVLGSSSFWPRPTVSSQAVVMTKKENPFSGNSALFVKVVHALFAARRKTIQNNIKPLLPENISAEEFFEKCGISKTERAENLAVEDFIKISDMLSQLKQSDKI</sequence>
<feature type="binding site" evidence="7 8">
    <location>
        <position position="78"/>
    </location>
    <ligand>
        <name>S-adenosyl-L-methionine</name>
        <dbReference type="ChEBI" id="CHEBI:59789"/>
    </ligand>
</feature>
<evidence type="ECO:0000313" key="11">
    <source>
        <dbReference type="Proteomes" id="UP000006852"/>
    </source>
</evidence>
<keyword evidence="3 7" id="KW-0489">Methyltransferase</keyword>
<keyword evidence="2 7" id="KW-0698">rRNA processing</keyword>
<evidence type="ECO:0000256" key="2">
    <source>
        <dbReference type="ARBA" id="ARBA00022552"/>
    </source>
</evidence>
<keyword evidence="11" id="KW-1185">Reference proteome</keyword>
<dbReference type="PANTHER" id="PTHR11727:SF7">
    <property type="entry name" value="DIMETHYLADENOSINE TRANSFERASE-RELATED"/>
    <property type="match status" value="1"/>
</dbReference>
<dbReference type="SMART" id="SM00650">
    <property type="entry name" value="rADc"/>
    <property type="match status" value="1"/>
</dbReference>
<keyword evidence="4 7" id="KW-0808">Transferase</keyword>
<feature type="binding site" evidence="7 8">
    <location>
        <position position="106"/>
    </location>
    <ligand>
        <name>S-adenosyl-L-methionine</name>
        <dbReference type="ChEBI" id="CHEBI:59789"/>
    </ligand>
</feature>
<keyword evidence="5 7" id="KW-0949">S-adenosyl-L-methionine</keyword>
<dbReference type="PANTHER" id="PTHR11727">
    <property type="entry name" value="DIMETHYLADENOSINE TRANSFERASE"/>
    <property type="match status" value="1"/>
</dbReference>
<comment type="catalytic activity">
    <reaction evidence="7">
        <text>adenosine(1518)/adenosine(1519) in 16S rRNA + 4 S-adenosyl-L-methionine = N(6)-dimethyladenosine(1518)/N(6)-dimethyladenosine(1519) in 16S rRNA + 4 S-adenosyl-L-homocysteine + 4 H(+)</text>
        <dbReference type="Rhea" id="RHEA:19609"/>
        <dbReference type="Rhea" id="RHEA-COMP:10232"/>
        <dbReference type="Rhea" id="RHEA-COMP:10233"/>
        <dbReference type="ChEBI" id="CHEBI:15378"/>
        <dbReference type="ChEBI" id="CHEBI:57856"/>
        <dbReference type="ChEBI" id="CHEBI:59789"/>
        <dbReference type="ChEBI" id="CHEBI:74411"/>
        <dbReference type="ChEBI" id="CHEBI:74493"/>
        <dbReference type="EC" id="2.1.1.182"/>
    </reaction>
</comment>
<evidence type="ECO:0000256" key="7">
    <source>
        <dbReference type="HAMAP-Rule" id="MF_00607"/>
    </source>
</evidence>
<dbReference type="InterPro" id="IPR023165">
    <property type="entry name" value="rRNA_Ade_diMease-like_C"/>
</dbReference>
<dbReference type="HAMAP" id="MF_00607">
    <property type="entry name" value="16SrRNA_methyltr_A"/>
    <property type="match status" value="1"/>
</dbReference>
<reference evidence="10 11" key="1">
    <citation type="journal article" date="2011" name="Stand. Genomic Sci.">
        <title>Complete genome sequence of Treponema succinifaciens type strain (6091).</title>
        <authorList>
            <person name="Han C."/>
            <person name="Gronow S."/>
            <person name="Teshima H."/>
            <person name="Lapidus A."/>
            <person name="Nolan M."/>
            <person name="Lucas S."/>
            <person name="Hammon N."/>
            <person name="Deshpande S."/>
            <person name="Cheng J.F."/>
            <person name="Zeytun A."/>
            <person name="Tapia R."/>
            <person name="Goodwin L."/>
            <person name="Pitluck S."/>
            <person name="Liolios K."/>
            <person name="Pagani I."/>
            <person name="Ivanova N."/>
            <person name="Mavromatis K."/>
            <person name="Mikhailova N."/>
            <person name="Huntemann M."/>
            <person name="Pati A."/>
            <person name="Chen A."/>
            <person name="Palaniappan K."/>
            <person name="Land M."/>
            <person name="Hauser L."/>
            <person name="Brambilla E.M."/>
            <person name="Rohde M."/>
            <person name="Goker M."/>
            <person name="Woyke T."/>
            <person name="Bristow J."/>
            <person name="Eisen J.A."/>
            <person name="Markowitz V."/>
            <person name="Hugenholtz P."/>
            <person name="Kyrpides N.C."/>
            <person name="Klenk H.P."/>
            <person name="Detter J.C."/>
        </authorList>
    </citation>
    <scope>NUCLEOTIDE SEQUENCE [LARGE SCALE GENOMIC DNA]</scope>
    <source>
        <strain evidence="11">ATCC 33096 / DSM 2489 / 6091</strain>
    </source>
</reference>
<comment type="similarity">
    <text evidence="7">Belongs to the class I-like SAM-binding methyltransferase superfamily. rRNA adenine N(6)-methyltransferase family. RsmA subfamily.</text>
</comment>
<accession>F2NRU6</accession>
<comment type="function">
    <text evidence="7">Specifically dimethylates two adjacent adenosines (A1518 and A1519) in the loop of a conserved hairpin near the 3'-end of 16S rRNA in the 30S particle. May play a critical role in biogenesis of 30S subunits.</text>
</comment>
<feature type="binding site" evidence="7 8">
    <location>
        <position position="128"/>
    </location>
    <ligand>
        <name>S-adenosyl-L-methionine</name>
        <dbReference type="ChEBI" id="CHEBI:59789"/>
    </ligand>
</feature>
<evidence type="ECO:0000256" key="1">
    <source>
        <dbReference type="ARBA" id="ARBA00022490"/>
    </source>
</evidence>
<dbReference type="Gene3D" id="3.40.50.150">
    <property type="entry name" value="Vaccinia Virus protein VP39"/>
    <property type="match status" value="1"/>
</dbReference>
<dbReference type="KEGG" id="tsu:Tresu_1274"/>
<dbReference type="GO" id="GO:0052908">
    <property type="term" value="F:16S rRNA (adenine(1518)-N(6)/adenine(1519)-N(6))-dimethyltransferase activity"/>
    <property type="evidence" value="ECO:0007669"/>
    <property type="project" value="UniProtKB-EC"/>
</dbReference>
<comment type="subcellular location">
    <subcellularLocation>
        <location evidence="7">Cytoplasm</location>
    </subcellularLocation>
</comment>
<evidence type="ECO:0000256" key="8">
    <source>
        <dbReference type="PROSITE-ProRule" id="PRU01026"/>
    </source>
</evidence>
<dbReference type="InterPro" id="IPR029063">
    <property type="entry name" value="SAM-dependent_MTases_sf"/>
</dbReference>
<dbReference type="RefSeq" id="WP_013701469.1">
    <property type="nucleotide sequence ID" value="NC_015385.1"/>
</dbReference>
<dbReference type="SUPFAM" id="SSF53335">
    <property type="entry name" value="S-adenosyl-L-methionine-dependent methyltransferases"/>
    <property type="match status" value="1"/>
</dbReference>
<proteinExistence type="inferred from homology"/>
<protein>
    <recommendedName>
        <fullName evidence="7">Ribosomal RNA small subunit methyltransferase A</fullName>
        <ecNumber evidence="7">2.1.1.182</ecNumber>
    </recommendedName>
    <alternativeName>
        <fullName evidence="7">16S rRNA (adenine(1518)-N(6)/adenine(1519)-N(6))-dimethyltransferase</fullName>
    </alternativeName>
    <alternativeName>
        <fullName evidence="7">16S rRNA dimethyladenosine transferase</fullName>
    </alternativeName>
    <alternativeName>
        <fullName evidence="7">16S rRNA dimethylase</fullName>
    </alternativeName>
    <alternativeName>
        <fullName evidence="7">S-adenosylmethionine-6-N', N'-adenosyl(rRNA) dimethyltransferase</fullName>
    </alternativeName>
</protein>